<reference evidence="2" key="1">
    <citation type="submission" date="2014-01" db="EMBL/GenBank/DDBJ databases">
        <authorList>
            <person name="Brown-Elliot B."/>
            <person name="Wallace R."/>
            <person name="Lenaerts A."/>
            <person name="Ordway D."/>
            <person name="DeGroote M.A."/>
            <person name="Parker T."/>
            <person name="Sizemore C."/>
            <person name="Tallon L.J."/>
            <person name="Sadzewicz L.K."/>
            <person name="Sengamalay N."/>
            <person name="Fraser C.M."/>
            <person name="Hine E."/>
            <person name="Shefchek K.A."/>
            <person name="Das S.P."/>
            <person name="Tettelin H."/>
        </authorList>
    </citation>
    <scope>NUCLEOTIDE SEQUENCE [LARGE SCALE GENOMIC DNA]</scope>
    <source>
        <strain evidence="2">4042</strain>
    </source>
</reference>
<keyword evidence="2" id="KW-0436">Ligase</keyword>
<accession>X8EER4</accession>
<protein>
    <submittedName>
        <fullName evidence="2">Acetyl-coenzyme A synthetase domain protein</fullName>
        <ecNumber evidence="2">6.2.1.1</ecNumber>
    </submittedName>
</protein>
<name>X8EER4_MYCXE</name>
<evidence type="ECO:0000313" key="2">
    <source>
        <dbReference type="EMBL" id="EUA78681.1"/>
    </source>
</evidence>
<dbReference type="EC" id="6.2.1.1" evidence="2"/>
<sequence length="52" mass="5583">MADRDRRRDDLTAARRGHGKAGSAMRPLPGISAKIVDDLGNQLQPGPTRVST</sequence>
<comment type="caution">
    <text evidence="2">The sequence shown here is derived from an EMBL/GenBank/DDBJ whole genome shotgun (WGS) entry which is preliminary data.</text>
</comment>
<feature type="compositionally biased region" description="Basic and acidic residues" evidence="1">
    <location>
        <begin position="1"/>
        <end position="13"/>
    </location>
</feature>
<dbReference type="GO" id="GO:0003987">
    <property type="term" value="F:acetate-CoA ligase activity"/>
    <property type="evidence" value="ECO:0007669"/>
    <property type="project" value="UniProtKB-EC"/>
</dbReference>
<proteinExistence type="predicted"/>
<dbReference type="EMBL" id="JAOB01000004">
    <property type="protein sequence ID" value="EUA78681.1"/>
    <property type="molecule type" value="Genomic_DNA"/>
</dbReference>
<gene>
    <name evidence="2" type="primary">acsA</name>
    <name evidence="2" type="ORF">I553_2972</name>
</gene>
<organism evidence="2">
    <name type="scientific">Mycobacterium xenopi 4042</name>
    <dbReference type="NCBI Taxonomy" id="1299334"/>
    <lineage>
        <taxon>Bacteria</taxon>
        <taxon>Bacillati</taxon>
        <taxon>Actinomycetota</taxon>
        <taxon>Actinomycetes</taxon>
        <taxon>Mycobacteriales</taxon>
        <taxon>Mycobacteriaceae</taxon>
        <taxon>Mycobacterium</taxon>
    </lineage>
</organism>
<dbReference type="AlphaFoldDB" id="X8EER4"/>
<evidence type="ECO:0000256" key="1">
    <source>
        <dbReference type="SAM" id="MobiDB-lite"/>
    </source>
</evidence>
<feature type="region of interest" description="Disordered" evidence="1">
    <location>
        <begin position="1"/>
        <end position="30"/>
    </location>
</feature>